<dbReference type="InterPro" id="IPR003951">
    <property type="entry name" value="Peptidase_C58"/>
</dbReference>
<keyword evidence="9" id="KW-1185">Reference proteome</keyword>
<dbReference type="GO" id="GO:0005576">
    <property type="term" value="C:extracellular region"/>
    <property type="evidence" value="ECO:0007669"/>
    <property type="project" value="UniProtKB-SubCell"/>
</dbReference>
<dbReference type="GO" id="GO:0006508">
    <property type="term" value="P:proteolysis"/>
    <property type="evidence" value="ECO:0007669"/>
    <property type="project" value="UniProtKB-KW"/>
</dbReference>
<evidence type="ECO:0000259" key="7">
    <source>
        <dbReference type="Pfam" id="PF03543"/>
    </source>
</evidence>
<gene>
    <name evidence="8" type="ORF">MO867_19310</name>
</gene>
<dbReference type="InterPro" id="IPR006473">
    <property type="entry name" value="Peptidase_C58_Yopt"/>
</dbReference>
<keyword evidence="4" id="KW-0378">Hydrolase</keyword>
<dbReference type="AlphaFoldDB" id="A0A9X2EQA0"/>
<evidence type="ECO:0000256" key="2">
    <source>
        <dbReference type="ARBA" id="ARBA00022525"/>
    </source>
</evidence>
<keyword evidence="5" id="KW-0788">Thiol protease</keyword>
<evidence type="ECO:0000256" key="1">
    <source>
        <dbReference type="ARBA" id="ARBA00004613"/>
    </source>
</evidence>
<evidence type="ECO:0000313" key="8">
    <source>
        <dbReference type="EMBL" id="MCO1336484.1"/>
    </source>
</evidence>
<protein>
    <submittedName>
        <fullName evidence="8">YopT-type cysteine protease domain-containing protein</fullName>
    </submittedName>
</protein>
<dbReference type="Proteomes" id="UP001139028">
    <property type="component" value="Unassembled WGS sequence"/>
</dbReference>
<dbReference type="Gene3D" id="3.90.70.20">
    <property type="match status" value="1"/>
</dbReference>
<dbReference type="RefSeq" id="WP_252472164.1">
    <property type="nucleotide sequence ID" value="NZ_JALBWM010000141.1"/>
</dbReference>
<reference evidence="8" key="1">
    <citation type="journal article" date="2022" name="Arch. Microbiol.">
        <title>Microbulbifer okhotskensis sp. nov., isolated from a deep bottom sediment of the Okhotsk Sea.</title>
        <authorList>
            <person name="Romanenko L."/>
            <person name="Kurilenko V."/>
            <person name="Otstavnykh N."/>
            <person name="Velansky P."/>
            <person name="Isaeva M."/>
            <person name="Mikhailov V."/>
        </authorList>
    </citation>
    <scope>NUCLEOTIDE SEQUENCE</scope>
    <source>
        <strain evidence="8">OS29</strain>
    </source>
</reference>
<evidence type="ECO:0000256" key="3">
    <source>
        <dbReference type="ARBA" id="ARBA00022670"/>
    </source>
</evidence>
<dbReference type="InterPro" id="IPR038765">
    <property type="entry name" value="Papain-like_cys_pep_sf"/>
</dbReference>
<feature type="domain" description="Peptidase C58 YopT-type" evidence="7">
    <location>
        <begin position="22"/>
        <end position="230"/>
    </location>
</feature>
<keyword evidence="3 8" id="KW-0645">Protease</keyword>
<dbReference type="SUPFAM" id="SSF54001">
    <property type="entry name" value="Cysteine proteinases"/>
    <property type="match status" value="1"/>
</dbReference>
<evidence type="ECO:0000313" key="9">
    <source>
        <dbReference type="Proteomes" id="UP001139028"/>
    </source>
</evidence>
<proteinExistence type="predicted"/>
<evidence type="ECO:0000256" key="5">
    <source>
        <dbReference type="ARBA" id="ARBA00022807"/>
    </source>
</evidence>
<accession>A0A9X2EQA0</accession>
<dbReference type="EMBL" id="JALBWM010000141">
    <property type="protein sequence ID" value="MCO1336484.1"/>
    <property type="molecule type" value="Genomic_DNA"/>
</dbReference>
<dbReference type="GO" id="GO:0004197">
    <property type="term" value="F:cysteine-type endopeptidase activity"/>
    <property type="evidence" value="ECO:0007669"/>
    <property type="project" value="InterPro"/>
</dbReference>
<dbReference type="CDD" id="cd20498">
    <property type="entry name" value="C58_YopT"/>
    <property type="match status" value="1"/>
</dbReference>
<keyword evidence="2" id="KW-0964">Secreted</keyword>
<dbReference type="NCBIfam" id="TIGR01586">
    <property type="entry name" value="yopT_cys_prot"/>
    <property type="match status" value="1"/>
</dbReference>
<dbReference type="PRINTS" id="PR01376">
    <property type="entry name" value="BACSURFANTGN"/>
</dbReference>
<evidence type="ECO:0000256" key="6">
    <source>
        <dbReference type="ARBA" id="ARBA00023026"/>
    </source>
</evidence>
<evidence type="ECO:0000256" key="4">
    <source>
        <dbReference type="ARBA" id="ARBA00022801"/>
    </source>
</evidence>
<dbReference type="Pfam" id="PF03543">
    <property type="entry name" value="Peptidase_C58"/>
    <property type="match status" value="1"/>
</dbReference>
<sequence length="245" mass="27174">MPIWFDKTVLSITGSRVGPIQRSVQQYGGSLQFNFSQCLNPVKSQITIHPDTAGGVCESLSAHWIKFHATDDSLWNWLYPNGALSERSLFHVMTLHQIGGNAPNQDQVSEAWLQSHNVLPLQNNGGVGIAGPNGQRRIHVVTGPRLDHGQTTMRNPAALADEIIREPTRGAGSYKKIGIEGKVGAHAMAAWVAEDVLFFDPNFGEFWFPTKNAFRNWFINTFWYSSMYAVGLSGAYDVRNYAHAT</sequence>
<organism evidence="8 9">
    <name type="scientific">Microbulbifer okhotskensis</name>
    <dbReference type="NCBI Taxonomy" id="2926617"/>
    <lineage>
        <taxon>Bacteria</taxon>
        <taxon>Pseudomonadati</taxon>
        <taxon>Pseudomonadota</taxon>
        <taxon>Gammaproteobacteria</taxon>
        <taxon>Cellvibrionales</taxon>
        <taxon>Microbulbiferaceae</taxon>
        <taxon>Microbulbifer</taxon>
    </lineage>
</organism>
<keyword evidence="6" id="KW-0843">Virulence</keyword>
<name>A0A9X2EQA0_9GAMM</name>
<comment type="caution">
    <text evidence="8">The sequence shown here is derived from an EMBL/GenBank/DDBJ whole genome shotgun (WGS) entry which is preliminary data.</text>
</comment>
<comment type="subcellular location">
    <subcellularLocation>
        <location evidence="1">Secreted</location>
    </subcellularLocation>
</comment>